<gene>
    <name evidence="1" type="ORF">EB03_01200</name>
    <name evidence="2" type="ORF">NCTC12204_00799</name>
</gene>
<organism evidence="1 3">
    <name type="scientific">Enterococcus hirae</name>
    <dbReference type="NCBI Taxonomy" id="1354"/>
    <lineage>
        <taxon>Bacteria</taxon>
        <taxon>Bacillati</taxon>
        <taxon>Bacillota</taxon>
        <taxon>Bacilli</taxon>
        <taxon>Lactobacillales</taxon>
        <taxon>Enterococcaceae</taxon>
        <taxon>Enterococcus</taxon>
    </lineage>
</organism>
<dbReference type="AlphaFoldDB" id="A0A2A4DXQ9"/>
<dbReference type="Proteomes" id="UP000253498">
    <property type="component" value="Unassembled WGS sequence"/>
</dbReference>
<dbReference type="EMBL" id="CABEEP010000001">
    <property type="protein sequence ID" value="VTQ61396.1"/>
    <property type="molecule type" value="Genomic_DNA"/>
</dbReference>
<sequence length="120" mass="13655">MILNPRDELDLQEIKEAIREDYSNDDIGIIRAARSAIAYIKGAIGKDKPSFYLQDNETIDLLNLGILLLTDHYYHAGSATIESSSQNGVLREYDLGFNSLLLQLKAEYKVFKEEETNEEK</sequence>
<evidence type="ECO:0000313" key="4">
    <source>
        <dbReference type="Proteomes" id="UP000352698"/>
    </source>
</evidence>
<evidence type="ECO:0000313" key="3">
    <source>
        <dbReference type="Proteomes" id="UP000253498"/>
    </source>
</evidence>
<evidence type="ECO:0000313" key="1">
    <source>
        <dbReference type="EMBL" id="RBT68076.1"/>
    </source>
</evidence>
<protein>
    <submittedName>
        <fullName evidence="2">Phage gp6-like head-tail connector protein</fullName>
    </submittedName>
</protein>
<dbReference type="EMBL" id="LESJ01000005">
    <property type="protein sequence ID" value="RBT68076.1"/>
    <property type="molecule type" value="Genomic_DNA"/>
</dbReference>
<evidence type="ECO:0000313" key="2">
    <source>
        <dbReference type="EMBL" id="VTQ61396.1"/>
    </source>
</evidence>
<reference evidence="1 3" key="1">
    <citation type="submission" date="2015-06" db="EMBL/GenBank/DDBJ databases">
        <title>The Genome Sequence of Enterococcus hirae 88EA1.</title>
        <authorList>
            <consortium name="The Broad Institute Genomics Platform"/>
            <consortium name="The Broad Institute Genome Sequencing Center for Infectious Disease"/>
            <person name="Earl A.M."/>
            <person name="Van Tyne D."/>
            <person name="Lebreton F."/>
            <person name="Saavedra J.T."/>
            <person name="Gilmore M.S."/>
            <person name="Manson McGuire A."/>
            <person name="Clock S."/>
            <person name="Crupain M."/>
            <person name="Rangan U."/>
            <person name="Young S."/>
            <person name="Abouelleil A."/>
            <person name="Cao P."/>
            <person name="Chapman S.B."/>
            <person name="Griggs A."/>
            <person name="Priest M."/>
            <person name="Shea T."/>
            <person name="Wortman J."/>
            <person name="Nusbaum C."/>
            <person name="Birren B."/>
        </authorList>
    </citation>
    <scope>NUCLEOTIDE SEQUENCE [LARGE SCALE GENOMIC DNA]</scope>
    <source>
        <strain evidence="1 3">88EA1</strain>
    </source>
</reference>
<dbReference type="NCBIfam" id="TIGR01560">
    <property type="entry name" value="put_DNA_pack"/>
    <property type="match status" value="1"/>
</dbReference>
<proteinExistence type="predicted"/>
<comment type="caution">
    <text evidence="1">The sequence shown here is derived from an EMBL/GenBank/DDBJ whole genome shotgun (WGS) entry which is preliminary data.</text>
</comment>
<name>A0A2A4DXQ9_ENTHR</name>
<reference evidence="2 4" key="2">
    <citation type="submission" date="2019-05" db="EMBL/GenBank/DDBJ databases">
        <authorList>
            <consortium name="Pathogen Informatics"/>
        </authorList>
    </citation>
    <scope>NUCLEOTIDE SEQUENCE [LARGE SCALE GENOMIC DNA]</scope>
    <source>
        <strain evidence="2 4">NCTC12204</strain>
    </source>
</reference>
<dbReference type="InterPro" id="IPR006450">
    <property type="entry name" value="Phage_HK97_gp6-like"/>
</dbReference>
<dbReference type="RefSeq" id="WP_010738226.1">
    <property type="nucleotide sequence ID" value="NZ_CABEEP010000001.1"/>
</dbReference>
<dbReference type="Proteomes" id="UP000352698">
    <property type="component" value="Unassembled WGS sequence"/>
</dbReference>
<accession>A0A2A4DXQ9</accession>